<evidence type="ECO:0000256" key="7">
    <source>
        <dbReference type="ARBA" id="ARBA00023242"/>
    </source>
</evidence>
<evidence type="ECO:0000256" key="6">
    <source>
        <dbReference type="ARBA" id="ARBA00023163"/>
    </source>
</evidence>
<dbReference type="OrthoDB" id="6437568at2759"/>
<dbReference type="Proteomes" id="UP000499080">
    <property type="component" value="Unassembled WGS sequence"/>
</dbReference>
<feature type="domain" description="BED-type" evidence="9">
    <location>
        <begin position="16"/>
        <end position="61"/>
    </location>
</feature>
<keyword evidence="5" id="KW-0805">Transcription regulation</keyword>
<protein>
    <recommendedName>
        <fullName evidence="9">BED-type domain-containing protein</fullName>
    </recommendedName>
</protein>
<dbReference type="InterPro" id="IPR012337">
    <property type="entry name" value="RNaseH-like_sf"/>
</dbReference>
<evidence type="ECO:0000259" key="9">
    <source>
        <dbReference type="PROSITE" id="PS50808"/>
    </source>
</evidence>
<dbReference type="Pfam" id="PF02892">
    <property type="entry name" value="zf-BED"/>
    <property type="match status" value="1"/>
</dbReference>
<evidence type="ECO:0000256" key="3">
    <source>
        <dbReference type="ARBA" id="ARBA00022771"/>
    </source>
</evidence>
<evidence type="ECO:0000256" key="2">
    <source>
        <dbReference type="ARBA" id="ARBA00022723"/>
    </source>
</evidence>
<evidence type="ECO:0000313" key="11">
    <source>
        <dbReference type="Proteomes" id="UP000499080"/>
    </source>
</evidence>
<evidence type="ECO:0000313" key="10">
    <source>
        <dbReference type="EMBL" id="GBN66057.1"/>
    </source>
</evidence>
<dbReference type="EMBL" id="BGPR01014639">
    <property type="protein sequence ID" value="GBN66057.1"/>
    <property type="molecule type" value="Genomic_DNA"/>
</dbReference>
<dbReference type="InterPro" id="IPR003656">
    <property type="entry name" value="Znf_BED"/>
</dbReference>
<evidence type="ECO:0000256" key="8">
    <source>
        <dbReference type="PROSITE-ProRule" id="PRU00027"/>
    </source>
</evidence>
<dbReference type="InterPro" id="IPR052035">
    <property type="entry name" value="ZnF_BED_domain_contain"/>
</dbReference>
<reference evidence="10 11" key="1">
    <citation type="journal article" date="2019" name="Sci. Rep.">
        <title>Orb-weaving spider Araneus ventricosus genome elucidates the spidroin gene catalogue.</title>
        <authorList>
            <person name="Kono N."/>
            <person name="Nakamura H."/>
            <person name="Ohtoshi R."/>
            <person name="Moran D.A.P."/>
            <person name="Shinohara A."/>
            <person name="Yoshida Y."/>
            <person name="Fujiwara M."/>
            <person name="Mori M."/>
            <person name="Tomita M."/>
            <person name="Arakawa K."/>
        </authorList>
    </citation>
    <scope>NUCLEOTIDE SEQUENCE [LARGE SCALE GENOMIC DNA]</scope>
</reference>
<dbReference type="PANTHER" id="PTHR46481:SF10">
    <property type="entry name" value="ZINC FINGER BED DOMAIN-CONTAINING PROTEIN 39"/>
    <property type="match status" value="1"/>
</dbReference>
<gene>
    <name evidence="10" type="ORF">AVEN_88722_1</name>
</gene>
<keyword evidence="3 8" id="KW-0863">Zinc-finger</keyword>
<dbReference type="GO" id="GO:0008270">
    <property type="term" value="F:zinc ion binding"/>
    <property type="evidence" value="ECO:0007669"/>
    <property type="project" value="UniProtKB-KW"/>
</dbReference>
<dbReference type="PROSITE" id="PS50808">
    <property type="entry name" value="ZF_BED"/>
    <property type="match status" value="1"/>
</dbReference>
<accession>A0A4Y2QRS0</accession>
<dbReference type="GO" id="GO:0009791">
    <property type="term" value="P:post-embryonic development"/>
    <property type="evidence" value="ECO:0007669"/>
    <property type="project" value="UniProtKB-ARBA"/>
</dbReference>
<name>A0A4Y2QRS0_ARAVE</name>
<keyword evidence="2" id="KW-0479">Metal-binding</keyword>
<keyword evidence="7" id="KW-0539">Nucleus</keyword>
<dbReference type="PANTHER" id="PTHR46481">
    <property type="entry name" value="ZINC FINGER BED DOMAIN-CONTAINING PROTEIN 4"/>
    <property type="match status" value="1"/>
</dbReference>
<evidence type="ECO:0000256" key="4">
    <source>
        <dbReference type="ARBA" id="ARBA00022833"/>
    </source>
</evidence>
<sequence length="301" mass="34484">MSLLKPSQNKKNSVEDDEKNVWHYFKKMDKDNCAKCSLCSKTLKISKGSYKGLKIHLRTKHCIDISSENSQLKRPNSDLFPKASTSKTDAVDIICEEETPKKKSKTIDSYFKKENSMEKMVSRMVCKDGVALSLFCSSSDLRYLFSKSGFQLPNSPNTIRSIVTNFANTVKADLIIEFEYLKKKVKIFSLSFDEWTSQKNHRYLNLNVHHKEKHFNLSLIRIHGSCTAEHTISLIKTRLESFGLDSDTDIIVVTTDGASVMIKVCKLMSCYHQLCFAHGLQLAMVDILYKKNIEKKRNTKK</sequence>
<evidence type="ECO:0000256" key="5">
    <source>
        <dbReference type="ARBA" id="ARBA00023015"/>
    </source>
</evidence>
<dbReference type="GO" id="GO:0003677">
    <property type="term" value="F:DNA binding"/>
    <property type="evidence" value="ECO:0007669"/>
    <property type="project" value="InterPro"/>
</dbReference>
<dbReference type="GO" id="GO:0005634">
    <property type="term" value="C:nucleus"/>
    <property type="evidence" value="ECO:0007669"/>
    <property type="project" value="UniProtKB-SubCell"/>
</dbReference>
<keyword evidence="6" id="KW-0804">Transcription</keyword>
<evidence type="ECO:0000256" key="1">
    <source>
        <dbReference type="ARBA" id="ARBA00004123"/>
    </source>
</evidence>
<dbReference type="SUPFAM" id="SSF53098">
    <property type="entry name" value="Ribonuclease H-like"/>
    <property type="match status" value="1"/>
</dbReference>
<dbReference type="SUPFAM" id="SSF57667">
    <property type="entry name" value="beta-beta-alpha zinc fingers"/>
    <property type="match status" value="1"/>
</dbReference>
<organism evidence="10 11">
    <name type="scientific">Araneus ventricosus</name>
    <name type="common">Orbweaver spider</name>
    <name type="synonym">Epeira ventricosa</name>
    <dbReference type="NCBI Taxonomy" id="182803"/>
    <lineage>
        <taxon>Eukaryota</taxon>
        <taxon>Metazoa</taxon>
        <taxon>Ecdysozoa</taxon>
        <taxon>Arthropoda</taxon>
        <taxon>Chelicerata</taxon>
        <taxon>Arachnida</taxon>
        <taxon>Araneae</taxon>
        <taxon>Araneomorphae</taxon>
        <taxon>Entelegynae</taxon>
        <taxon>Araneoidea</taxon>
        <taxon>Araneidae</taxon>
        <taxon>Araneus</taxon>
    </lineage>
</organism>
<comment type="subcellular location">
    <subcellularLocation>
        <location evidence="1">Nucleus</location>
    </subcellularLocation>
</comment>
<dbReference type="AlphaFoldDB" id="A0A4Y2QRS0"/>
<dbReference type="InterPro" id="IPR036236">
    <property type="entry name" value="Znf_C2H2_sf"/>
</dbReference>
<keyword evidence="4" id="KW-0862">Zinc</keyword>
<proteinExistence type="predicted"/>
<keyword evidence="11" id="KW-1185">Reference proteome</keyword>
<comment type="caution">
    <text evidence="10">The sequence shown here is derived from an EMBL/GenBank/DDBJ whole genome shotgun (WGS) entry which is preliminary data.</text>
</comment>